<dbReference type="Proteomes" id="UP001371456">
    <property type="component" value="Unassembled WGS sequence"/>
</dbReference>
<gene>
    <name evidence="1" type="ORF">RDI58_027204</name>
</gene>
<accession>A0AAN8Y447</accession>
<protein>
    <submittedName>
        <fullName evidence="1">Uncharacterized protein</fullName>
    </submittedName>
</protein>
<reference evidence="1 2" key="1">
    <citation type="submission" date="2024-02" db="EMBL/GenBank/DDBJ databases">
        <title>de novo genome assembly of Solanum bulbocastanum strain 11H21.</title>
        <authorList>
            <person name="Hosaka A.J."/>
        </authorList>
    </citation>
    <scope>NUCLEOTIDE SEQUENCE [LARGE SCALE GENOMIC DNA]</scope>
    <source>
        <tissue evidence="1">Young leaves</tissue>
    </source>
</reference>
<evidence type="ECO:0000313" key="1">
    <source>
        <dbReference type="EMBL" id="KAK6776203.1"/>
    </source>
</evidence>
<name>A0AAN8Y447_SOLBU</name>
<sequence length="42" mass="4473">MGDLQALATQAWGAATLSYLYHSLCRTSISNVSVVNGFISLL</sequence>
<dbReference type="EMBL" id="JBANQN010000011">
    <property type="protein sequence ID" value="KAK6776203.1"/>
    <property type="molecule type" value="Genomic_DNA"/>
</dbReference>
<keyword evidence="2" id="KW-1185">Reference proteome</keyword>
<proteinExistence type="predicted"/>
<organism evidence="1 2">
    <name type="scientific">Solanum bulbocastanum</name>
    <name type="common">Wild potato</name>
    <dbReference type="NCBI Taxonomy" id="147425"/>
    <lineage>
        <taxon>Eukaryota</taxon>
        <taxon>Viridiplantae</taxon>
        <taxon>Streptophyta</taxon>
        <taxon>Embryophyta</taxon>
        <taxon>Tracheophyta</taxon>
        <taxon>Spermatophyta</taxon>
        <taxon>Magnoliopsida</taxon>
        <taxon>eudicotyledons</taxon>
        <taxon>Gunneridae</taxon>
        <taxon>Pentapetalae</taxon>
        <taxon>asterids</taxon>
        <taxon>lamiids</taxon>
        <taxon>Solanales</taxon>
        <taxon>Solanaceae</taxon>
        <taxon>Solanoideae</taxon>
        <taxon>Solaneae</taxon>
        <taxon>Solanum</taxon>
    </lineage>
</organism>
<comment type="caution">
    <text evidence="1">The sequence shown here is derived from an EMBL/GenBank/DDBJ whole genome shotgun (WGS) entry which is preliminary data.</text>
</comment>
<dbReference type="AlphaFoldDB" id="A0AAN8Y447"/>
<evidence type="ECO:0000313" key="2">
    <source>
        <dbReference type="Proteomes" id="UP001371456"/>
    </source>
</evidence>